<dbReference type="PANTHER" id="PTHR43478">
    <property type="entry name" value="NA+/H+ ANTIPORTER-RELATED"/>
    <property type="match status" value="1"/>
</dbReference>
<keyword evidence="9" id="KW-1185">Reference proteome</keyword>
<protein>
    <submittedName>
        <fullName evidence="8">Na+/H+ antiporter family protein</fullName>
    </submittedName>
</protein>
<name>A0A517MTP3_9BACT</name>
<evidence type="ECO:0000313" key="9">
    <source>
        <dbReference type="Proteomes" id="UP000319852"/>
    </source>
</evidence>
<gene>
    <name evidence="8" type="ORF">HG15A2_15280</name>
</gene>
<feature type="transmembrane region" description="Helical" evidence="6">
    <location>
        <begin position="536"/>
        <end position="556"/>
    </location>
</feature>
<dbReference type="InterPro" id="IPR018461">
    <property type="entry name" value="Na/H_Antiport_NhaC-like_C"/>
</dbReference>
<dbReference type="RefSeq" id="WP_218932387.1">
    <property type="nucleotide sequence ID" value="NZ_CP036263.1"/>
</dbReference>
<evidence type="ECO:0000259" key="7">
    <source>
        <dbReference type="Pfam" id="PF03553"/>
    </source>
</evidence>
<feature type="transmembrane region" description="Helical" evidence="6">
    <location>
        <begin position="72"/>
        <end position="98"/>
    </location>
</feature>
<feature type="transmembrane region" description="Helical" evidence="6">
    <location>
        <begin position="297"/>
        <end position="322"/>
    </location>
</feature>
<evidence type="ECO:0000256" key="6">
    <source>
        <dbReference type="SAM" id="Phobius"/>
    </source>
</evidence>
<keyword evidence="4 6" id="KW-1133">Transmembrane helix</keyword>
<dbReference type="EMBL" id="CP036263">
    <property type="protein sequence ID" value="QDS98255.1"/>
    <property type="molecule type" value="Genomic_DNA"/>
</dbReference>
<evidence type="ECO:0000256" key="3">
    <source>
        <dbReference type="ARBA" id="ARBA00022692"/>
    </source>
</evidence>
<evidence type="ECO:0000256" key="4">
    <source>
        <dbReference type="ARBA" id="ARBA00022989"/>
    </source>
</evidence>
<feature type="domain" description="Na+/H+ antiporter NhaC-like C-terminal" evidence="7">
    <location>
        <begin position="162"/>
        <end position="359"/>
    </location>
</feature>
<dbReference type="KEGG" id="amob:HG15A2_15280"/>
<feature type="transmembrane region" description="Helical" evidence="6">
    <location>
        <begin position="31"/>
        <end position="52"/>
    </location>
</feature>
<feature type="transmembrane region" description="Helical" evidence="6">
    <location>
        <begin position="510"/>
        <end position="530"/>
    </location>
</feature>
<dbReference type="Pfam" id="PF03553">
    <property type="entry name" value="Na_H_antiporter"/>
    <property type="match status" value="2"/>
</dbReference>
<keyword evidence="3 6" id="KW-0812">Transmembrane</keyword>
<feature type="domain" description="Na+/H+ antiporter NhaC-like C-terminal" evidence="7">
    <location>
        <begin position="418"/>
        <end position="527"/>
    </location>
</feature>
<evidence type="ECO:0000256" key="2">
    <source>
        <dbReference type="ARBA" id="ARBA00022475"/>
    </source>
</evidence>
<accession>A0A517MTP3</accession>
<organism evidence="8 9">
    <name type="scientific">Adhaeretor mobilis</name>
    <dbReference type="NCBI Taxonomy" id="1930276"/>
    <lineage>
        <taxon>Bacteria</taxon>
        <taxon>Pseudomonadati</taxon>
        <taxon>Planctomycetota</taxon>
        <taxon>Planctomycetia</taxon>
        <taxon>Pirellulales</taxon>
        <taxon>Lacipirellulaceae</taxon>
        <taxon>Adhaeretor</taxon>
    </lineage>
</organism>
<dbReference type="PANTHER" id="PTHR43478:SF1">
    <property type="entry name" value="NA+_H+ ANTIPORTER NHAC-LIKE C-TERMINAL DOMAIN-CONTAINING PROTEIN"/>
    <property type="match status" value="1"/>
</dbReference>
<sequence length="566" mass="60336">MEPHPYGWLSLLPPVVAIALAIVTRKAAISLLAGVFCGALLTTGGSLLQATYDTCEVQMWPTFVDEGRLRVFSFTLLMGAMIGVICRSGGMQGFIGLISPLARTRRGGQLTTWLLGLLIFFDDYANTILLGGTLRPLCDRLKISREKLAYLVDSTAAPVAGLSLLSTWVAIEIDYVNQGIEALNNPQGWSAIDLFLGSIPYRFYVLASLVLVPLIAFSGRDFGPMLRAERRRLKQTKAEETIEEADLDALPTDVPARWFNAVLPIFATLGVVVWLMYSTGLQNLKSSGAVEPFPLRNILGAASSSLSLQYGALVGLIVAGLLSAVQRLMSWTQFLQAAGKGAKMVLPAIAILWCASSLSRMTGSKSVEGEPTKTPYEFKDHRLYTGDFLASKILGNSVESPAGELTEEEAASPTMTLRLMPTIVFVLAAMLAFATGTSYGTMGIMLPMVIPLTHALLNAAAGAASPTDPILLACVGGVLAGAIFGDHCSPISDTTILSSQACVCDHMAHVVTQMPYALVAGGFSILLGTLPLGWGVSVWLLLPLQVVALVVIVMTFGKKTEDMTGD</sequence>
<evidence type="ECO:0000313" key="8">
    <source>
        <dbReference type="EMBL" id="QDS98255.1"/>
    </source>
</evidence>
<feature type="transmembrane region" description="Helical" evidence="6">
    <location>
        <begin position="6"/>
        <end position="24"/>
    </location>
</feature>
<reference evidence="8 9" key="1">
    <citation type="submission" date="2019-02" db="EMBL/GenBank/DDBJ databases">
        <title>Deep-cultivation of Planctomycetes and their phenomic and genomic characterization uncovers novel biology.</title>
        <authorList>
            <person name="Wiegand S."/>
            <person name="Jogler M."/>
            <person name="Boedeker C."/>
            <person name="Pinto D."/>
            <person name="Vollmers J."/>
            <person name="Rivas-Marin E."/>
            <person name="Kohn T."/>
            <person name="Peeters S.H."/>
            <person name="Heuer A."/>
            <person name="Rast P."/>
            <person name="Oberbeckmann S."/>
            <person name="Bunk B."/>
            <person name="Jeske O."/>
            <person name="Meyerdierks A."/>
            <person name="Storesund J.E."/>
            <person name="Kallscheuer N."/>
            <person name="Luecker S."/>
            <person name="Lage O.M."/>
            <person name="Pohl T."/>
            <person name="Merkel B.J."/>
            <person name="Hornburger P."/>
            <person name="Mueller R.-W."/>
            <person name="Bruemmer F."/>
            <person name="Labrenz M."/>
            <person name="Spormann A.M."/>
            <person name="Op den Camp H."/>
            <person name="Overmann J."/>
            <person name="Amann R."/>
            <person name="Jetten M.S.M."/>
            <person name="Mascher T."/>
            <person name="Medema M.H."/>
            <person name="Devos D.P."/>
            <person name="Kaster A.-K."/>
            <person name="Ovreas L."/>
            <person name="Rohde M."/>
            <person name="Galperin M.Y."/>
            <person name="Jogler C."/>
        </authorList>
    </citation>
    <scope>NUCLEOTIDE SEQUENCE [LARGE SCALE GENOMIC DNA]</scope>
    <source>
        <strain evidence="8 9">HG15A2</strain>
    </source>
</reference>
<feature type="transmembrane region" description="Helical" evidence="6">
    <location>
        <begin position="203"/>
        <end position="223"/>
    </location>
</feature>
<proteinExistence type="predicted"/>
<evidence type="ECO:0000256" key="5">
    <source>
        <dbReference type="ARBA" id="ARBA00023136"/>
    </source>
</evidence>
<feature type="transmembrane region" description="Helical" evidence="6">
    <location>
        <begin position="258"/>
        <end position="277"/>
    </location>
</feature>
<keyword evidence="5 6" id="KW-0472">Membrane</keyword>
<keyword evidence="2" id="KW-1003">Cell membrane</keyword>
<feature type="transmembrane region" description="Helical" evidence="6">
    <location>
        <begin position="423"/>
        <end position="450"/>
    </location>
</feature>
<comment type="subcellular location">
    <subcellularLocation>
        <location evidence="1">Cell membrane</location>
        <topology evidence="1">Multi-pass membrane protein</topology>
    </subcellularLocation>
</comment>
<dbReference type="AlphaFoldDB" id="A0A517MTP3"/>
<evidence type="ECO:0000256" key="1">
    <source>
        <dbReference type="ARBA" id="ARBA00004651"/>
    </source>
</evidence>
<dbReference type="GO" id="GO:0005886">
    <property type="term" value="C:plasma membrane"/>
    <property type="evidence" value="ECO:0007669"/>
    <property type="project" value="UniProtKB-SubCell"/>
</dbReference>
<dbReference type="Proteomes" id="UP000319852">
    <property type="component" value="Chromosome"/>
</dbReference>